<evidence type="ECO:0000313" key="8">
    <source>
        <dbReference type="Proteomes" id="UP000240228"/>
    </source>
</evidence>
<name>A0A2T3G7Y6_9BIFI</name>
<dbReference type="GO" id="GO:0015833">
    <property type="term" value="P:peptide transport"/>
    <property type="evidence" value="ECO:0007669"/>
    <property type="project" value="TreeGrafter"/>
</dbReference>
<dbReference type="Gene3D" id="3.10.105.10">
    <property type="entry name" value="Dipeptide-binding Protein, Domain 3"/>
    <property type="match status" value="1"/>
</dbReference>
<sequence>MERSTANQRVRGSMSHRNDSNTIRRMGRIRRYATGAITALLITGLAACGSTTTNGTGSGGANTDITTGSKATGQASEITVGTTDKVVSLDPAGISELGSIQTAYQIYAPLFAQHDGKADIVPNLAADNGTWNADGTQFTVKLKSSLKFTNGHALTSSDVKFSIDRIKSINSENGPVSVFANITKVDAPDPTTVVFTTSVKNDVTLKPVLSMTAAGIVDEQSYAKDKLATDDEVVKDNGFSGAYSLKEYKSNDHALFTRNGDYQGIEPAHNKQVTTRYYADSSNLKLAVQQGDVDVAYRSLTPTDITDLKKDGKLKVVTGNGGGGRYLVFNLRTQPYGSKQQNANADKAKAVRQAVADLVDRAALAKNVYQGTYKPLYSFIPDGQAGFVDTLTGAYGDGSGKPDVAKARKVLADAGVTTPVKLSIQYNTDHYGPSSADEYAAIKTQLEDGGLFSVDVQQTEWVQYSKQRVVTDSQDGDFPAYQIGWAPDYPDPSDYLIPYFAPDGFVSNGYENPQVAALLKAQAGQTDESQRLDTIEQVQQVAAKDLPILPLLQSVSQSVTGGDISGVVMDTNFVLRYPSLERE</sequence>
<dbReference type="PIRSF" id="PIRSF002741">
    <property type="entry name" value="MppA"/>
    <property type="match status" value="1"/>
</dbReference>
<feature type="compositionally biased region" description="Polar residues" evidence="5">
    <location>
        <begin position="1"/>
        <end position="10"/>
    </location>
</feature>
<dbReference type="GO" id="GO:0030313">
    <property type="term" value="C:cell envelope"/>
    <property type="evidence" value="ECO:0007669"/>
    <property type="project" value="UniProtKB-SubCell"/>
</dbReference>
<evidence type="ECO:0000256" key="2">
    <source>
        <dbReference type="ARBA" id="ARBA00005695"/>
    </source>
</evidence>
<dbReference type="GO" id="GO:0042597">
    <property type="term" value="C:periplasmic space"/>
    <property type="evidence" value="ECO:0007669"/>
    <property type="project" value="UniProtKB-ARBA"/>
</dbReference>
<dbReference type="SUPFAM" id="SSF53850">
    <property type="entry name" value="Periplasmic binding protein-like II"/>
    <property type="match status" value="1"/>
</dbReference>
<evidence type="ECO:0000256" key="5">
    <source>
        <dbReference type="SAM" id="MobiDB-lite"/>
    </source>
</evidence>
<dbReference type="InterPro" id="IPR039424">
    <property type="entry name" value="SBP_5"/>
</dbReference>
<comment type="similarity">
    <text evidence="2">Belongs to the bacterial solute-binding protein 5 family.</text>
</comment>
<feature type="region of interest" description="Disordered" evidence="5">
    <location>
        <begin position="1"/>
        <end position="20"/>
    </location>
</feature>
<dbReference type="GO" id="GO:0043190">
    <property type="term" value="C:ATP-binding cassette (ABC) transporter complex"/>
    <property type="evidence" value="ECO:0007669"/>
    <property type="project" value="InterPro"/>
</dbReference>
<keyword evidence="4" id="KW-0732">Signal</keyword>
<dbReference type="AlphaFoldDB" id="A0A2T3G7Y6"/>
<dbReference type="EMBL" id="NWTX01000028">
    <property type="protein sequence ID" value="PST45572.1"/>
    <property type="molecule type" value="Genomic_DNA"/>
</dbReference>
<protein>
    <submittedName>
        <fullName evidence="7">Peptide ABC transporter substrate-binding protein</fullName>
    </submittedName>
</protein>
<feature type="domain" description="Solute-binding protein family 5" evidence="6">
    <location>
        <begin position="120"/>
        <end position="504"/>
    </location>
</feature>
<evidence type="ECO:0000313" key="7">
    <source>
        <dbReference type="EMBL" id="PST45572.1"/>
    </source>
</evidence>
<comment type="subcellular location">
    <subcellularLocation>
        <location evidence="1">Cell envelope</location>
    </subcellularLocation>
</comment>
<dbReference type="Gene3D" id="3.40.190.10">
    <property type="entry name" value="Periplasmic binding protein-like II"/>
    <property type="match status" value="1"/>
</dbReference>
<dbReference type="InterPro" id="IPR000914">
    <property type="entry name" value="SBP_5_dom"/>
</dbReference>
<evidence type="ECO:0000256" key="4">
    <source>
        <dbReference type="ARBA" id="ARBA00022729"/>
    </source>
</evidence>
<comment type="caution">
    <text evidence="7">The sequence shown here is derived from an EMBL/GenBank/DDBJ whole genome shotgun (WGS) entry which is preliminary data.</text>
</comment>
<dbReference type="PANTHER" id="PTHR30290:SF10">
    <property type="entry name" value="PERIPLASMIC OLIGOPEPTIDE-BINDING PROTEIN-RELATED"/>
    <property type="match status" value="1"/>
</dbReference>
<evidence type="ECO:0000256" key="1">
    <source>
        <dbReference type="ARBA" id="ARBA00004196"/>
    </source>
</evidence>
<dbReference type="Proteomes" id="UP000240228">
    <property type="component" value="Unassembled WGS sequence"/>
</dbReference>
<organism evidence="7 8">
    <name type="scientific">Bifidobacterium callitrichos</name>
    <dbReference type="NCBI Taxonomy" id="762209"/>
    <lineage>
        <taxon>Bacteria</taxon>
        <taxon>Bacillati</taxon>
        <taxon>Actinomycetota</taxon>
        <taxon>Actinomycetes</taxon>
        <taxon>Bifidobacteriales</taxon>
        <taxon>Bifidobacteriaceae</taxon>
        <taxon>Bifidobacterium</taxon>
    </lineage>
</organism>
<proteinExistence type="inferred from homology"/>
<keyword evidence="8" id="KW-1185">Reference proteome</keyword>
<evidence type="ECO:0000259" key="6">
    <source>
        <dbReference type="Pfam" id="PF00496"/>
    </source>
</evidence>
<dbReference type="PANTHER" id="PTHR30290">
    <property type="entry name" value="PERIPLASMIC BINDING COMPONENT OF ABC TRANSPORTER"/>
    <property type="match status" value="1"/>
</dbReference>
<accession>A0A2T3G7Y6</accession>
<evidence type="ECO:0000256" key="3">
    <source>
        <dbReference type="ARBA" id="ARBA00022448"/>
    </source>
</evidence>
<reference evidence="8" key="1">
    <citation type="submission" date="2017-09" db="EMBL/GenBank/DDBJ databases">
        <authorList>
            <person name="Sela D.A."/>
            <person name="Albert K."/>
        </authorList>
    </citation>
    <scope>NUCLEOTIDE SEQUENCE [LARGE SCALE GENOMIC DNA]</scope>
    <source>
        <strain evidence="8">UMA51805</strain>
    </source>
</reference>
<dbReference type="InterPro" id="IPR030678">
    <property type="entry name" value="Peptide/Ni-bd"/>
</dbReference>
<dbReference type="Pfam" id="PF00496">
    <property type="entry name" value="SBP_bac_5"/>
    <property type="match status" value="1"/>
</dbReference>
<reference evidence="7 8" key="2">
    <citation type="submission" date="2018-03" db="EMBL/GenBank/DDBJ databases">
        <title>The comparative genomics of Bifidobacterium callitrichos reflects dietary carbohydrate utilization within the common marmoset gut.</title>
        <authorList>
            <person name="Rani A."/>
        </authorList>
    </citation>
    <scope>NUCLEOTIDE SEQUENCE [LARGE SCALE GENOMIC DNA]</scope>
    <source>
        <strain evidence="7 8">UMA51805</strain>
    </source>
</reference>
<keyword evidence="3" id="KW-0813">Transport</keyword>
<dbReference type="GO" id="GO:1904680">
    <property type="term" value="F:peptide transmembrane transporter activity"/>
    <property type="evidence" value="ECO:0007669"/>
    <property type="project" value="TreeGrafter"/>
</dbReference>
<gene>
    <name evidence="7" type="ORF">CPA40_10345</name>
</gene>